<accession>A0A1I4BI68</accession>
<sequence>MTSWLLARGSAGPWHSGDFYQFAPTQGILLWWLKALPSCDFRLRAQTQACRGNGQISRTPGPWAAIEDAFQRLGDRLARRGVIADLYIFGGAAIALAYDARRSTRDIDAVFEPHGIVLDEARAVASELGLPSWWLNEQASAYVAPGGDSSARRVFDHPGLRVSAASPEHLLAMKVLAARRRDTGDIRALVERLTLDSAAAVLALCAEIFPDEPVPDRARLMLEDLFNGG</sequence>
<protein>
    <recommendedName>
        <fullName evidence="1">DUF6036 domain-containing protein</fullName>
    </recommendedName>
</protein>
<evidence type="ECO:0000259" key="1">
    <source>
        <dbReference type="Pfam" id="PF19502"/>
    </source>
</evidence>
<organism evidence="2 3">
    <name type="scientific">Streptosporangium canum</name>
    <dbReference type="NCBI Taxonomy" id="324952"/>
    <lineage>
        <taxon>Bacteria</taxon>
        <taxon>Bacillati</taxon>
        <taxon>Actinomycetota</taxon>
        <taxon>Actinomycetes</taxon>
        <taxon>Streptosporangiales</taxon>
        <taxon>Streptosporangiaceae</taxon>
        <taxon>Streptosporangium</taxon>
    </lineage>
</organism>
<dbReference type="RefSeq" id="WP_143121171.1">
    <property type="nucleotide sequence ID" value="NZ_FOQY01000032.1"/>
</dbReference>
<feature type="domain" description="DUF6036" evidence="1">
    <location>
        <begin position="82"/>
        <end position="194"/>
    </location>
</feature>
<proteinExistence type="predicted"/>
<dbReference type="Proteomes" id="UP000199111">
    <property type="component" value="Unassembled WGS sequence"/>
</dbReference>
<evidence type="ECO:0000313" key="2">
    <source>
        <dbReference type="EMBL" id="SFK68203.1"/>
    </source>
</evidence>
<reference evidence="3" key="1">
    <citation type="submission" date="2016-10" db="EMBL/GenBank/DDBJ databases">
        <authorList>
            <person name="Varghese N."/>
            <person name="Submissions S."/>
        </authorList>
    </citation>
    <scope>NUCLEOTIDE SEQUENCE [LARGE SCALE GENOMIC DNA]</scope>
    <source>
        <strain evidence="3">CGMCC 4.2126</strain>
    </source>
</reference>
<dbReference type="AlphaFoldDB" id="A0A1I4BI68"/>
<name>A0A1I4BI68_9ACTN</name>
<dbReference type="SUPFAM" id="SSF81301">
    <property type="entry name" value="Nucleotidyltransferase"/>
    <property type="match status" value="1"/>
</dbReference>
<dbReference type="Pfam" id="PF19502">
    <property type="entry name" value="DUF6036"/>
    <property type="match status" value="1"/>
</dbReference>
<evidence type="ECO:0000313" key="3">
    <source>
        <dbReference type="Proteomes" id="UP000199111"/>
    </source>
</evidence>
<keyword evidence="3" id="KW-1185">Reference proteome</keyword>
<dbReference type="InterPro" id="IPR043519">
    <property type="entry name" value="NT_sf"/>
</dbReference>
<dbReference type="GeneID" id="96304009"/>
<gene>
    <name evidence="2" type="ORF">SAMN05216275_13210</name>
</gene>
<dbReference type="EMBL" id="FOQY01000032">
    <property type="protein sequence ID" value="SFK68203.1"/>
    <property type="molecule type" value="Genomic_DNA"/>
</dbReference>
<dbReference type="InterPro" id="IPR045792">
    <property type="entry name" value="DUF6036"/>
</dbReference>